<organism evidence="2 3">
    <name type="scientific">Ambrosiozyma monospora</name>
    <name type="common">Yeast</name>
    <name type="synonym">Endomycopsis monosporus</name>
    <dbReference type="NCBI Taxonomy" id="43982"/>
    <lineage>
        <taxon>Eukaryota</taxon>
        <taxon>Fungi</taxon>
        <taxon>Dikarya</taxon>
        <taxon>Ascomycota</taxon>
        <taxon>Saccharomycotina</taxon>
        <taxon>Pichiomycetes</taxon>
        <taxon>Pichiales</taxon>
        <taxon>Pichiaceae</taxon>
        <taxon>Ambrosiozyma</taxon>
    </lineage>
</organism>
<dbReference type="EMBL" id="BSXU01007478">
    <property type="protein sequence ID" value="GMG56368.1"/>
    <property type="molecule type" value="Genomic_DNA"/>
</dbReference>
<protein>
    <submittedName>
        <fullName evidence="2">Unnamed protein product</fullName>
    </submittedName>
</protein>
<feature type="compositionally biased region" description="Acidic residues" evidence="1">
    <location>
        <begin position="141"/>
        <end position="156"/>
    </location>
</feature>
<evidence type="ECO:0000313" key="2">
    <source>
        <dbReference type="EMBL" id="GMG56368.1"/>
    </source>
</evidence>
<evidence type="ECO:0000256" key="1">
    <source>
        <dbReference type="SAM" id="MobiDB-lite"/>
    </source>
</evidence>
<dbReference type="Proteomes" id="UP001165063">
    <property type="component" value="Unassembled WGS sequence"/>
</dbReference>
<feature type="compositionally biased region" description="Low complexity" evidence="1">
    <location>
        <begin position="171"/>
        <end position="189"/>
    </location>
</feature>
<feature type="region of interest" description="Disordered" evidence="1">
    <location>
        <begin position="141"/>
        <end position="227"/>
    </location>
</feature>
<reference evidence="2" key="1">
    <citation type="submission" date="2023-04" db="EMBL/GenBank/DDBJ databases">
        <title>Ambrosiozyma monospora NBRC 1965.</title>
        <authorList>
            <person name="Ichikawa N."/>
            <person name="Sato H."/>
            <person name="Tonouchi N."/>
        </authorList>
    </citation>
    <scope>NUCLEOTIDE SEQUENCE</scope>
    <source>
        <strain evidence="2">NBRC 1965</strain>
    </source>
</reference>
<dbReference type="Pfam" id="PF05841">
    <property type="entry name" value="Apc15p"/>
    <property type="match status" value="1"/>
</dbReference>
<dbReference type="AlphaFoldDB" id="A0A9W6Z1Z0"/>
<feature type="compositionally biased region" description="Polar residues" evidence="1">
    <location>
        <begin position="203"/>
        <end position="218"/>
    </location>
</feature>
<feature type="region of interest" description="Disordered" evidence="1">
    <location>
        <begin position="328"/>
        <end position="406"/>
    </location>
</feature>
<feature type="region of interest" description="Disordered" evidence="1">
    <location>
        <begin position="15"/>
        <end position="44"/>
    </location>
</feature>
<accession>A0A9W6Z1Z0</accession>
<keyword evidence="3" id="KW-1185">Reference proteome</keyword>
<dbReference type="InterPro" id="IPR008402">
    <property type="entry name" value="APC_su15/mnd2"/>
</dbReference>
<dbReference type="GO" id="GO:0031145">
    <property type="term" value="P:anaphase-promoting complex-dependent catabolic process"/>
    <property type="evidence" value="ECO:0007669"/>
    <property type="project" value="InterPro"/>
</dbReference>
<feature type="compositionally biased region" description="Polar residues" evidence="1">
    <location>
        <begin position="29"/>
        <end position="38"/>
    </location>
</feature>
<proteinExistence type="predicted"/>
<name>A0A9W6Z1Z0_AMBMO</name>
<dbReference type="GO" id="GO:0005680">
    <property type="term" value="C:anaphase-promoting complex"/>
    <property type="evidence" value="ECO:0007669"/>
    <property type="project" value="InterPro"/>
</dbReference>
<feature type="compositionally biased region" description="Polar residues" evidence="1">
    <location>
        <begin position="345"/>
        <end position="368"/>
    </location>
</feature>
<evidence type="ECO:0000313" key="3">
    <source>
        <dbReference type="Proteomes" id="UP001165063"/>
    </source>
</evidence>
<sequence>MFMPDLMPLDGHLTWVNQQSRPRRLDQKVPTQTHGSQRPKNDYDALQQTPSTAHILSLSHYTPASSNPLPYSSTLKNSPLGELIYSSSNGNVPAVILDRLNLKLATERQYLRTQGTLGVNYLKPIGVDKTLLQILEENEAAEQELNESDEDIDLDQDQDREQDHEVNDMMQNQQHVPQQQQQQRQQQTQNAPDIHVTDDNGQEIATSPQSGRSQLNHTQAHHHIQSTPGEALEVDLDAELSDGDAFGMDYDFLDDEVSGENAGHLDSDGAIVGEILPHPDHERGVDDGFMASEEYQEDHTIDRTSSAPKPFSWRGSILHDVDFDDDEFNSDDDDDGAVVRGIDTGTGTTSNFSLNSFGTNTGETSPNTGGDRVATINELLNPCRPNNDSAANPDDTDIDHYDMTIE</sequence>
<feature type="compositionally biased region" description="Basic and acidic residues" evidence="1">
    <location>
        <begin position="157"/>
        <end position="167"/>
    </location>
</feature>
<gene>
    <name evidence="2" type="ORF">Amon01_000843500</name>
</gene>
<comment type="caution">
    <text evidence="2">The sequence shown here is derived from an EMBL/GenBank/DDBJ whole genome shotgun (WGS) entry which is preliminary data.</text>
</comment>